<gene>
    <name evidence="2" type="ORF">COCSUDRAFT_48613</name>
</gene>
<proteinExistence type="predicted"/>
<keyword evidence="1" id="KW-0732">Signal</keyword>
<organism evidence="2 3">
    <name type="scientific">Coccomyxa subellipsoidea (strain C-169)</name>
    <name type="common">Green microalga</name>
    <dbReference type="NCBI Taxonomy" id="574566"/>
    <lineage>
        <taxon>Eukaryota</taxon>
        <taxon>Viridiplantae</taxon>
        <taxon>Chlorophyta</taxon>
        <taxon>core chlorophytes</taxon>
        <taxon>Trebouxiophyceae</taxon>
        <taxon>Trebouxiophyceae incertae sedis</taxon>
        <taxon>Coccomyxaceae</taxon>
        <taxon>Coccomyxa</taxon>
        <taxon>Coccomyxa subellipsoidea</taxon>
    </lineage>
</organism>
<feature type="signal peptide" evidence="1">
    <location>
        <begin position="1"/>
        <end position="24"/>
    </location>
</feature>
<name>I0YNZ8_COCSC</name>
<dbReference type="EMBL" id="AGSI01000016">
    <property type="protein sequence ID" value="EIE20117.1"/>
    <property type="molecule type" value="Genomic_DNA"/>
</dbReference>
<comment type="caution">
    <text evidence="2">The sequence shown here is derived from an EMBL/GenBank/DDBJ whole genome shotgun (WGS) entry which is preliminary data.</text>
</comment>
<evidence type="ECO:0000256" key="1">
    <source>
        <dbReference type="SAM" id="SignalP"/>
    </source>
</evidence>
<feature type="chain" id="PRO_5003636519" evidence="1">
    <location>
        <begin position="25"/>
        <end position="307"/>
    </location>
</feature>
<dbReference type="OrthoDB" id="10410622at2759"/>
<dbReference type="KEGG" id="csl:COCSUDRAFT_48613"/>
<accession>I0YNZ8</accession>
<dbReference type="RefSeq" id="XP_005644661.1">
    <property type="nucleotide sequence ID" value="XM_005644604.1"/>
</dbReference>
<reference evidence="2 3" key="1">
    <citation type="journal article" date="2012" name="Genome Biol.">
        <title>The genome of the polar eukaryotic microalga coccomyxa subellipsoidea reveals traits of cold adaptation.</title>
        <authorList>
            <person name="Blanc G."/>
            <person name="Agarkova I."/>
            <person name="Grimwood J."/>
            <person name="Kuo A."/>
            <person name="Brueggeman A."/>
            <person name="Dunigan D."/>
            <person name="Gurnon J."/>
            <person name="Ladunga I."/>
            <person name="Lindquist E."/>
            <person name="Lucas S."/>
            <person name="Pangilinan J."/>
            <person name="Proschold T."/>
            <person name="Salamov A."/>
            <person name="Schmutz J."/>
            <person name="Weeks D."/>
            <person name="Yamada T."/>
            <person name="Claverie J.M."/>
            <person name="Grigoriev I."/>
            <person name="Van Etten J."/>
            <person name="Lomsadze A."/>
            <person name="Borodovsky M."/>
        </authorList>
    </citation>
    <scope>NUCLEOTIDE SEQUENCE [LARGE SCALE GENOMIC DNA]</scope>
    <source>
        <strain evidence="2 3">C-169</strain>
    </source>
</reference>
<dbReference type="GeneID" id="17038093"/>
<dbReference type="Proteomes" id="UP000007264">
    <property type="component" value="Unassembled WGS sequence"/>
</dbReference>
<evidence type="ECO:0000313" key="2">
    <source>
        <dbReference type="EMBL" id="EIE20117.1"/>
    </source>
</evidence>
<sequence length="307" mass="30542">MLRGGGSAVLVAICILGISGRSLADTSNAAIAQTLQGASNNPQIAGTSAKTGTATAPSASTAAVFSQSSAAAQPAQPTSLQASDVNNALLQATSLATQVLQSAPPAQAIIPAGSTATTNSITIPRGQDQGSMTLNPDGVTLKSSPDAPSMTIGNAGVRYNEPEVNPIPEQAEGSLFPGQGLSVVQNYPINDQGTGPAPVSKSNFQPLGSNVGGITTPAQNAAAALASMGQGGHNSNAQAIGAKQNSNPYFRNADTQSSKKTQSYAAQIPANAQGAAADPNAVTLTGPGGNSVSLGRRLLREITSEDL</sequence>
<evidence type="ECO:0000313" key="3">
    <source>
        <dbReference type="Proteomes" id="UP000007264"/>
    </source>
</evidence>
<dbReference type="AlphaFoldDB" id="I0YNZ8"/>
<keyword evidence="3" id="KW-1185">Reference proteome</keyword>
<protein>
    <submittedName>
        <fullName evidence="2">Uncharacterized protein</fullName>
    </submittedName>
</protein>